<evidence type="ECO:0000256" key="7">
    <source>
        <dbReference type="RuleBase" id="RU000461"/>
    </source>
</evidence>
<dbReference type="InterPro" id="IPR036396">
    <property type="entry name" value="Cyt_P450_sf"/>
</dbReference>
<keyword evidence="4 6" id="KW-0408">Iron</keyword>
<dbReference type="PANTHER" id="PTHR47582">
    <property type="entry name" value="P450, PUTATIVE (EUROFUNG)-RELATED"/>
    <property type="match status" value="1"/>
</dbReference>
<dbReference type="PROSITE" id="PS00086">
    <property type="entry name" value="CYTOCHROME_P450"/>
    <property type="match status" value="1"/>
</dbReference>
<dbReference type="InterPro" id="IPR053007">
    <property type="entry name" value="CYP450_monoxygenase_sec-met"/>
</dbReference>
<feature type="binding site" description="axial binding residue" evidence="6">
    <location>
        <position position="453"/>
    </location>
    <ligand>
        <name>heme</name>
        <dbReference type="ChEBI" id="CHEBI:30413"/>
    </ligand>
    <ligandPart>
        <name>Fe</name>
        <dbReference type="ChEBI" id="CHEBI:18248"/>
    </ligandPart>
</feature>
<dbReference type="SUPFAM" id="SSF48264">
    <property type="entry name" value="Cytochrome P450"/>
    <property type="match status" value="1"/>
</dbReference>
<dbReference type="PRINTS" id="PR00465">
    <property type="entry name" value="EP450IV"/>
</dbReference>
<comment type="caution">
    <text evidence="9">The sequence shown here is derived from an EMBL/GenBank/DDBJ whole genome shotgun (WGS) entry which is preliminary data.</text>
</comment>
<accession>A0AAE8MZJ2</accession>
<evidence type="ECO:0000256" key="1">
    <source>
        <dbReference type="ARBA" id="ARBA00001971"/>
    </source>
</evidence>
<sequence>MGALGFDLLSERGLATTVAGFCAVFYLLYRAGAKKIHPDEPTVVPPTIPIVGHLLGMAFHGGKYVKTIGLAHKDVPIFTLPVPMSRLYIVTDPSLAAVVQRASKALSFTPLVPDITKRVLGLDKRTVEIVSRNLDPLPGEDRGFLADIHDMLYAYLGPGESLNEMSCQATQELYQQVGLYVELLRARQEPSEVVDLLAWVRHVVAIGTAMFLYGPENPFEADPTLESSFWDFDHGLGGLLMGIFPSLTAAKPYNGRERLARALKKYLEDGGHKKASQIVQNRVRIAEQYDWTPDMTARSELSFLFAGIVNTATTTFWVLLQIFARPALVTKIRAELEEAKRESESLSGKGALSTSVVKERCTSLVAVFQECLRVGSENFSSRLVKTDTMLADKYFLRKDSVVQIAGSVIHADGDIWGDNVVDFDHERFLKRREGKPNVHPAAFRAFGGGKTLCPGRHFATTEVIMLAALMITSFDFTATDGGPIEVPKKNDAIMPVHILEPLTEEPVKLRVTLKTDAEEAVKWRVVL</sequence>
<dbReference type="GO" id="GO:0016705">
    <property type="term" value="F:oxidoreductase activity, acting on paired donors, with incorporation or reduction of molecular oxygen"/>
    <property type="evidence" value="ECO:0007669"/>
    <property type="project" value="InterPro"/>
</dbReference>
<keyword evidence="8" id="KW-0812">Transmembrane</keyword>
<dbReference type="CDD" id="cd11040">
    <property type="entry name" value="CYP7_CYP8-like"/>
    <property type="match status" value="1"/>
</dbReference>
<proteinExistence type="inferred from homology"/>
<dbReference type="InterPro" id="IPR002403">
    <property type="entry name" value="Cyt_P450_E_grp-IV"/>
</dbReference>
<evidence type="ECO:0000313" key="10">
    <source>
        <dbReference type="Proteomes" id="UP001187682"/>
    </source>
</evidence>
<organism evidence="9 10">
    <name type="scientific">Cephalotrichum gorgonifer</name>
    <dbReference type="NCBI Taxonomy" id="2041049"/>
    <lineage>
        <taxon>Eukaryota</taxon>
        <taxon>Fungi</taxon>
        <taxon>Dikarya</taxon>
        <taxon>Ascomycota</taxon>
        <taxon>Pezizomycotina</taxon>
        <taxon>Sordariomycetes</taxon>
        <taxon>Hypocreomycetidae</taxon>
        <taxon>Microascales</taxon>
        <taxon>Microascaceae</taxon>
        <taxon>Cephalotrichum</taxon>
    </lineage>
</organism>
<evidence type="ECO:0000256" key="8">
    <source>
        <dbReference type="SAM" id="Phobius"/>
    </source>
</evidence>
<dbReference type="Proteomes" id="UP001187682">
    <property type="component" value="Unassembled WGS sequence"/>
</dbReference>
<evidence type="ECO:0000256" key="6">
    <source>
        <dbReference type="PIRSR" id="PIRSR602403-1"/>
    </source>
</evidence>
<dbReference type="GO" id="GO:0020037">
    <property type="term" value="F:heme binding"/>
    <property type="evidence" value="ECO:0007669"/>
    <property type="project" value="InterPro"/>
</dbReference>
<dbReference type="GO" id="GO:0004497">
    <property type="term" value="F:monooxygenase activity"/>
    <property type="evidence" value="ECO:0007669"/>
    <property type="project" value="UniProtKB-KW"/>
</dbReference>
<feature type="transmembrane region" description="Helical" evidence="8">
    <location>
        <begin position="303"/>
        <end position="324"/>
    </location>
</feature>
<dbReference type="InterPro" id="IPR001128">
    <property type="entry name" value="Cyt_P450"/>
</dbReference>
<keyword evidence="7" id="KW-0560">Oxidoreductase</keyword>
<protein>
    <recommendedName>
        <fullName evidence="11">P450 domain-containing protein</fullName>
    </recommendedName>
</protein>
<comment type="similarity">
    <text evidence="2 7">Belongs to the cytochrome P450 family.</text>
</comment>
<name>A0AAE8MZJ2_9PEZI</name>
<keyword evidence="5 7" id="KW-0503">Monooxygenase</keyword>
<keyword evidence="8" id="KW-1133">Transmembrane helix</keyword>
<evidence type="ECO:0000313" key="9">
    <source>
        <dbReference type="EMBL" id="SPO02689.1"/>
    </source>
</evidence>
<dbReference type="GO" id="GO:0005506">
    <property type="term" value="F:iron ion binding"/>
    <property type="evidence" value="ECO:0007669"/>
    <property type="project" value="InterPro"/>
</dbReference>
<dbReference type="PANTHER" id="PTHR47582:SF1">
    <property type="entry name" value="P450, PUTATIVE (EUROFUNG)-RELATED"/>
    <property type="match status" value="1"/>
</dbReference>
<keyword evidence="8" id="KW-0472">Membrane</keyword>
<dbReference type="Pfam" id="PF00067">
    <property type="entry name" value="p450"/>
    <property type="match status" value="1"/>
</dbReference>
<evidence type="ECO:0000256" key="2">
    <source>
        <dbReference type="ARBA" id="ARBA00010617"/>
    </source>
</evidence>
<evidence type="ECO:0008006" key="11">
    <source>
        <dbReference type="Google" id="ProtNLM"/>
    </source>
</evidence>
<evidence type="ECO:0000256" key="5">
    <source>
        <dbReference type="ARBA" id="ARBA00023033"/>
    </source>
</evidence>
<feature type="transmembrane region" description="Helical" evidence="8">
    <location>
        <begin position="12"/>
        <end position="29"/>
    </location>
</feature>
<dbReference type="AlphaFoldDB" id="A0AAE8MZJ2"/>
<dbReference type="Gene3D" id="1.10.630.10">
    <property type="entry name" value="Cytochrome P450"/>
    <property type="match status" value="1"/>
</dbReference>
<gene>
    <name evidence="9" type="ORF">DNG_05362</name>
</gene>
<reference evidence="9" key="1">
    <citation type="submission" date="2018-03" db="EMBL/GenBank/DDBJ databases">
        <authorList>
            <person name="Guldener U."/>
        </authorList>
    </citation>
    <scope>NUCLEOTIDE SEQUENCE</scope>
</reference>
<dbReference type="InterPro" id="IPR017972">
    <property type="entry name" value="Cyt_P450_CS"/>
</dbReference>
<dbReference type="EMBL" id="ONZQ02000007">
    <property type="protein sequence ID" value="SPO02689.1"/>
    <property type="molecule type" value="Genomic_DNA"/>
</dbReference>
<keyword evidence="3 6" id="KW-0479">Metal-binding</keyword>
<keyword evidence="10" id="KW-1185">Reference proteome</keyword>
<comment type="cofactor">
    <cofactor evidence="1 6">
        <name>heme</name>
        <dbReference type="ChEBI" id="CHEBI:30413"/>
    </cofactor>
</comment>
<evidence type="ECO:0000256" key="4">
    <source>
        <dbReference type="ARBA" id="ARBA00023004"/>
    </source>
</evidence>
<keyword evidence="6 7" id="KW-0349">Heme</keyword>
<evidence type="ECO:0000256" key="3">
    <source>
        <dbReference type="ARBA" id="ARBA00022723"/>
    </source>
</evidence>